<proteinExistence type="inferred from homology"/>
<dbReference type="Gene3D" id="3.20.20.120">
    <property type="entry name" value="Enolase-like C-terminal domain"/>
    <property type="match status" value="1"/>
</dbReference>
<feature type="active site" description="Proton acceptor" evidence="9">
    <location>
        <position position="358"/>
    </location>
</feature>
<name>A0ABT3BMI2_9BACT</name>
<keyword evidence="7 9" id="KW-0324">Glycolysis</keyword>
<keyword evidence="5 9" id="KW-0964">Secreted</keyword>
<keyword evidence="8 9" id="KW-0456">Lyase</keyword>
<protein>
    <recommendedName>
        <fullName evidence="4 9">Enolase</fullName>
        <ecNumber evidence="3 9">4.2.1.11</ecNumber>
    </recommendedName>
    <alternativeName>
        <fullName evidence="9">2-phospho-D-glycerate hydro-lyase</fullName>
    </alternativeName>
    <alternativeName>
        <fullName evidence="9">2-phosphoglycerate dehydratase</fullName>
    </alternativeName>
</protein>
<reference evidence="12 13" key="1">
    <citation type="journal article" date="2020" name="Int. J. Syst. Evol. Microbiol.">
        <title>Ureaplasma miroungigenitalium sp. nov. isolated from northern elephant seals (Mirounga angustirostris) and Ureaplasma zalophigenitalium sp. nov. isolated from California sea lions (Zalophus californianus).</title>
        <authorList>
            <person name="Volokhov D.V."/>
            <person name="Gulland F.M."/>
            <person name="Gao Y."/>
            <person name="Chizhikov V.E."/>
        </authorList>
    </citation>
    <scope>NUCLEOTIDE SEQUENCE [LARGE SCALE GENOMIC DNA]</scope>
    <source>
        <strain evidence="12 13">ES3182-GEN</strain>
    </source>
</reference>
<keyword evidence="9" id="KW-0479">Metal-binding</keyword>
<feature type="binding site" evidence="9">
    <location>
        <position position="387"/>
    </location>
    <ligand>
        <name>(2R)-2-phosphoglycerate</name>
        <dbReference type="ChEBI" id="CHEBI:58289"/>
    </ligand>
</feature>
<dbReference type="EC" id="4.2.1.11" evidence="3 9"/>
<dbReference type="RefSeq" id="WP_263821748.1">
    <property type="nucleotide sequence ID" value="NZ_JAOXHL010000001.1"/>
</dbReference>
<dbReference type="PRINTS" id="PR00148">
    <property type="entry name" value="ENOLASE"/>
</dbReference>
<gene>
    <name evidence="9 12" type="primary">eno</name>
    <name evidence="12" type="ORF">OF376_01455</name>
</gene>
<dbReference type="SUPFAM" id="SSF54826">
    <property type="entry name" value="Enolase N-terminal domain-like"/>
    <property type="match status" value="1"/>
</dbReference>
<keyword evidence="9" id="KW-0963">Cytoplasm</keyword>
<feature type="binding site" evidence="9">
    <location>
        <position position="409"/>
    </location>
    <ligand>
        <name>(2R)-2-phosphoglycerate</name>
        <dbReference type="ChEBI" id="CHEBI:58289"/>
    </ligand>
</feature>
<dbReference type="Pfam" id="PF00113">
    <property type="entry name" value="Enolase_C"/>
    <property type="match status" value="1"/>
</dbReference>
<dbReference type="HAMAP" id="MF_00318">
    <property type="entry name" value="Enolase"/>
    <property type="match status" value="1"/>
</dbReference>
<comment type="similarity">
    <text evidence="2 9">Belongs to the enolase family.</text>
</comment>
<dbReference type="InterPro" id="IPR000941">
    <property type="entry name" value="Enolase"/>
</dbReference>
<feature type="binding site" evidence="9">
    <location>
        <position position="261"/>
    </location>
    <ligand>
        <name>Mg(2+)</name>
        <dbReference type="ChEBI" id="CHEBI:18420"/>
    </ligand>
</feature>
<dbReference type="EMBL" id="JAOXHL010000001">
    <property type="protein sequence ID" value="MCV3728432.1"/>
    <property type="molecule type" value="Genomic_DNA"/>
</dbReference>
<dbReference type="PROSITE" id="PS00164">
    <property type="entry name" value="ENOLASE"/>
    <property type="match status" value="1"/>
</dbReference>
<dbReference type="SMART" id="SM01193">
    <property type="entry name" value="Enolase_N"/>
    <property type="match status" value="1"/>
</dbReference>
<comment type="caution">
    <text evidence="12">The sequence shown here is derived from an EMBL/GenBank/DDBJ whole genome shotgun (WGS) entry which is preliminary data.</text>
</comment>
<dbReference type="InterPro" id="IPR020809">
    <property type="entry name" value="Enolase_CS"/>
</dbReference>
<dbReference type="Gene3D" id="3.30.390.10">
    <property type="entry name" value="Enolase-like, N-terminal domain"/>
    <property type="match status" value="1"/>
</dbReference>
<evidence type="ECO:0000256" key="6">
    <source>
        <dbReference type="ARBA" id="ARBA00022842"/>
    </source>
</evidence>
<evidence type="ECO:0000256" key="2">
    <source>
        <dbReference type="ARBA" id="ARBA00009604"/>
    </source>
</evidence>
<feature type="binding site" evidence="9">
    <location>
        <position position="308"/>
    </location>
    <ligand>
        <name>Mg(2+)</name>
        <dbReference type="ChEBI" id="CHEBI:18420"/>
    </ligand>
</feature>
<keyword evidence="13" id="KW-1185">Reference proteome</keyword>
<organism evidence="12 13">
    <name type="scientific">Ureaplasma miroungigenitalium</name>
    <dbReference type="NCBI Taxonomy" id="1042321"/>
    <lineage>
        <taxon>Bacteria</taxon>
        <taxon>Bacillati</taxon>
        <taxon>Mycoplasmatota</taxon>
        <taxon>Mycoplasmoidales</taxon>
        <taxon>Mycoplasmoidaceae</taxon>
        <taxon>Ureaplasma</taxon>
    </lineage>
</organism>
<dbReference type="SFLD" id="SFLDF00002">
    <property type="entry name" value="enolase"/>
    <property type="match status" value="1"/>
</dbReference>
<feature type="domain" description="Enolase N-terminal" evidence="11">
    <location>
        <begin position="3"/>
        <end position="132"/>
    </location>
</feature>
<dbReference type="GO" id="GO:0004634">
    <property type="term" value="F:phosphopyruvate hydratase activity"/>
    <property type="evidence" value="ECO:0007669"/>
    <property type="project" value="UniProtKB-EC"/>
</dbReference>
<evidence type="ECO:0000256" key="9">
    <source>
        <dbReference type="HAMAP-Rule" id="MF_00318"/>
    </source>
</evidence>
<evidence type="ECO:0000259" key="10">
    <source>
        <dbReference type="SMART" id="SM01192"/>
    </source>
</evidence>
<dbReference type="SMART" id="SM01192">
    <property type="entry name" value="Enolase_C"/>
    <property type="match status" value="1"/>
</dbReference>
<evidence type="ECO:0000256" key="5">
    <source>
        <dbReference type="ARBA" id="ARBA00022525"/>
    </source>
</evidence>
<dbReference type="SUPFAM" id="SSF51604">
    <property type="entry name" value="Enolase C-terminal domain-like"/>
    <property type="match status" value="1"/>
</dbReference>
<evidence type="ECO:0000256" key="1">
    <source>
        <dbReference type="ARBA" id="ARBA00005031"/>
    </source>
</evidence>
<dbReference type="InterPro" id="IPR020811">
    <property type="entry name" value="Enolase_N"/>
</dbReference>
<dbReference type="Proteomes" id="UP001208245">
    <property type="component" value="Unassembled WGS sequence"/>
</dbReference>
<keyword evidence="6 9" id="KW-0460">Magnesium</keyword>
<evidence type="ECO:0000313" key="13">
    <source>
        <dbReference type="Proteomes" id="UP001208245"/>
    </source>
</evidence>
<dbReference type="InterPro" id="IPR029017">
    <property type="entry name" value="Enolase-like_N"/>
</dbReference>
<evidence type="ECO:0000256" key="7">
    <source>
        <dbReference type="ARBA" id="ARBA00023152"/>
    </source>
</evidence>
<sequence length="444" mass="50015">MYIKNILAYQILDSRGYPTVAVRFRLSDNTYIHAKIPSGASTGSKEALELRDNNPKYFANKSVLKAIRNIKEHLAPLLLNRELKNFFELDELLVKSDNVQKEKYGANAILACSIALVKACAHAHQKPVYQYIKEDLMNNSDPYYYAPIPMMNFINGGAHADNDLSIQEFMIMPVGAHDFAHAIQTGAEIFYELQKILKEHRLNTNKGDEGGFAPQLSTDKQALDLIVQAILQAGYSLTKQCDLTKSLGKNLNQNNVGLALDVAASEFFDHKSNQYRMRIANEDHCLNTNELAKHLMLLAKQYPIISIEDPFDENDWTGFIQLTKQNFAQIVGDDLYTTNMKYLQLGIDQQASHAILIKPNQIGSISETLATIQLAQKMGMRIIISHRSGETEDDFIADLAIGVSAEMIKTGSLSRSERIAKYNRILEIQAELQTQLIYTPHKKF</sequence>
<dbReference type="InterPro" id="IPR020810">
    <property type="entry name" value="Enolase_C"/>
</dbReference>
<evidence type="ECO:0000259" key="11">
    <source>
        <dbReference type="SMART" id="SM01193"/>
    </source>
</evidence>
<feature type="binding site" evidence="9">
    <location>
        <position position="167"/>
    </location>
    <ligand>
        <name>(2R)-2-phosphoglycerate</name>
        <dbReference type="ChEBI" id="CHEBI:58289"/>
    </ligand>
</feature>
<dbReference type="NCBIfam" id="TIGR01060">
    <property type="entry name" value="eno"/>
    <property type="match status" value="1"/>
</dbReference>
<evidence type="ECO:0000256" key="8">
    <source>
        <dbReference type="ARBA" id="ARBA00023239"/>
    </source>
</evidence>
<comment type="subcellular location">
    <subcellularLocation>
        <location evidence="9">Cytoplasm</location>
    </subcellularLocation>
    <subcellularLocation>
        <location evidence="9">Secreted</location>
    </subcellularLocation>
    <subcellularLocation>
        <location evidence="9">Cell surface</location>
    </subcellularLocation>
    <text evidence="9">Fractions of enolase are present in both the cytoplasm and on the cell surface.</text>
</comment>
<dbReference type="PANTHER" id="PTHR11902:SF1">
    <property type="entry name" value="ENOLASE"/>
    <property type="match status" value="1"/>
</dbReference>
<accession>A0ABT3BMI2</accession>
<feature type="active site" description="Proton donor" evidence="9">
    <location>
        <position position="209"/>
    </location>
</feature>
<feature type="binding site" evidence="9">
    <location>
        <position position="358"/>
    </location>
    <ligand>
        <name>(2R)-2-phosphoglycerate</name>
        <dbReference type="ChEBI" id="CHEBI:58289"/>
    </ligand>
</feature>
<comment type="pathway">
    <text evidence="1 9">Carbohydrate degradation; glycolysis; pyruvate from D-glyceraldehyde 3-phosphate: step 4/5.</text>
</comment>
<feature type="binding site" evidence="9">
    <location>
        <position position="333"/>
    </location>
    <ligand>
        <name>Mg(2+)</name>
        <dbReference type="ChEBI" id="CHEBI:18420"/>
    </ligand>
</feature>
<evidence type="ECO:0000313" key="12">
    <source>
        <dbReference type="EMBL" id="MCV3728432.1"/>
    </source>
</evidence>
<comment type="cofactor">
    <cofactor evidence="9">
        <name>Mg(2+)</name>
        <dbReference type="ChEBI" id="CHEBI:18420"/>
    </cofactor>
    <text evidence="9">Binds a second Mg(2+) ion via substrate during catalysis.</text>
</comment>
<dbReference type="Pfam" id="PF03952">
    <property type="entry name" value="Enolase_N"/>
    <property type="match status" value="1"/>
</dbReference>
<dbReference type="SFLD" id="SFLDG00178">
    <property type="entry name" value="enolase"/>
    <property type="match status" value="1"/>
</dbReference>
<dbReference type="PIRSF" id="PIRSF001400">
    <property type="entry name" value="Enolase"/>
    <property type="match status" value="1"/>
</dbReference>
<dbReference type="CDD" id="cd03313">
    <property type="entry name" value="enolase"/>
    <property type="match status" value="1"/>
</dbReference>
<feature type="binding site" evidence="9">
    <location>
        <position position="388"/>
    </location>
    <ligand>
        <name>(2R)-2-phosphoglycerate</name>
        <dbReference type="ChEBI" id="CHEBI:58289"/>
    </ligand>
</feature>
<comment type="function">
    <text evidence="9">Catalyzes the reversible conversion of 2-phosphoglycerate (2-PG) into phosphoenolpyruvate (PEP). It is essential for the degradation of carbohydrates via glycolysis.</text>
</comment>
<evidence type="ECO:0000256" key="4">
    <source>
        <dbReference type="ARBA" id="ARBA00017068"/>
    </source>
</evidence>
<dbReference type="InterPro" id="IPR036849">
    <property type="entry name" value="Enolase-like_C_sf"/>
</dbReference>
<comment type="catalytic activity">
    <reaction evidence="9">
        <text>(2R)-2-phosphoglycerate = phosphoenolpyruvate + H2O</text>
        <dbReference type="Rhea" id="RHEA:10164"/>
        <dbReference type="ChEBI" id="CHEBI:15377"/>
        <dbReference type="ChEBI" id="CHEBI:58289"/>
        <dbReference type="ChEBI" id="CHEBI:58702"/>
        <dbReference type="EC" id="4.2.1.11"/>
    </reaction>
</comment>
<dbReference type="SFLD" id="SFLDS00001">
    <property type="entry name" value="Enolase"/>
    <property type="match status" value="1"/>
</dbReference>
<feature type="domain" description="Enolase C-terminal TIM barrel" evidence="10">
    <location>
        <begin position="143"/>
        <end position="444"/>
    </location>
</feature>
<dbReference type="PANTHER" id="PTHR11902">
    <property type="entry name" value="ENOLASE"/>
    <property type="match status" value="1"/>
</dbReference>
<evidence type="ECO:0000256" key="3">
    <source>
        <dbReference type="ARBA" id="ARBA00012058"/>
    </source>
</evidence>